<keyword evidence="5" id="KW-0067">ATP-binding</keyword>
<dbReference type="Pfam" id="PF00005">
    <property type="entry name" value="ABC_tran"/>
    <property type="match status" value="1"/>
</dbReference>
<comment type="caution">
    <text evidence="8">The sequence shown here is derived from an EMBL/GenBank/DDBJ whole genome shotgun (WGS) entry which is preliminary data.</text>
</comment>
<feature type="non-terminal residue" evidence="8">
    <location>
        <position position="227"/>
    </location>
</feature>
<reference evidence="8" key="1">
    <citation type="journal article" date="2014" name="Front. Microbiol.">
        <title>High frequency of phylogenetically diverse reductive dehalogenase-homologous genes in deep subseafloor sedimentary metagenomes.</title>
        <authorList>
            <person name="Kawai M."/>
            <person name="Futagami T."/>
            <person name="Toyoda A."/>
            <person name="Takaki Y."/>
            <person name="Nishi S."/>
            <person name="Hori S."/>
            <person name="Arai W."/>
            <person name="Tsubouchi T."/>
            <person name="Morono Y."/>
            <person name="Uchiyama I."/>
            <person name="Ito T."/>
            <person name="Fujiyama A."/>
            <person name="Inagaki F."/>
            <person name="Takami H."/>
        </authorList>
    </citation>
    <scope>NUCLEOTIDE SEQUENCE</scope>
    <source>
        <strain evidence="8">Expedition CK06-06</strain>
    </source>
</reference>
<evidence type="ECO:0000256" key="4">
    <source>
        <dbReference type="ARBA" id="ARBA00022741"/>
    </source>
</evidence>
<evidence type="ECO:0000256" key="3">
    <source>
        <dbReference type="ARBA" id="ARBA00022475"/>
    </source>
</evidence>
<evidence type="ECO:0000313" key="8">
    <source>
        <dbReference type="EMBL" id="GAJ00475.1"/>
    </source>
</evidence>
<dbReference type="SUPFAM" id="SSF52540">
    <property type="entry name" value="P-loop containing nucleoside triphosphate hydrolases"/>
    <property type="match status" value="1"/>
</dbReference>
<evidence type="ECO:0000256" key="2">
    <source>
        <dbReference type="ARBA" id="ARBA00022448"/>
    </source>
</evidence>
<dbReference type="InterPro" id="IPR003593">
    <property type="entry name" value="AAA+_ATPase"/>
</dbReference>
<proteinExistence type="predicted"/>
<dbReference type="InterPro" id="IPR027417">
    <property type="entry name" value="P-loop_NTPase"/>
</dbReference>
<organism evidence="8">
    <name type="scientific">marine sediment metagenome</name>
    <dbReference type="NCBI Taxonomy" id="412755"/>
    <lineage>
        <taxon>unclassified sequences</taxon>
        <taxon>metagenomes</taxon>
        <taxon>ecological metagenomes</taxon>
    </lineage>
</organism>
<keyword evidence="3" id="KW-1003">Cell membrane</keyword>
<dbReference type="InterPro" id="IPR050388">
    <property type="entry name" value="ABC_Ni/Peptide_Import"/>
</dbReference>
<dbReference type="Gene3D" id="3.40.50.300">
    <property type="entry name" value="P-loop containing nucleotide triphosphate hydrolases"/>
    <property type="match status" value="1"/>
</dbReference>
<dbReference type="InterPro" id="IPR003439">
    <property type="entry name" value="ABC_transporter-like_ATP-bd"/>
</dbReference>
<evidence type="ECO:0000259" key="7">
    <source>
        <dbReference type="PROSITE" id="PS50893"/>
    </source>
</evidence>
<dbReference type="PROSITE" id="PS50893">
    <property type="entry name" value="ABC_TRANSPORTER_2"/>
    <property type="match status" value="1"/>
</dbReference>
<dbReference type="InterPro" id="IPR017871">
    <property type="entry name" value="ABC_transporter-like_CS"/>
</dbReference>
<keyword evidence="6" id="KW-0472">Membrane</keyword>
<protein>
    <recommendedName>
        <fullName evidence="7">ABC transporter domain-containing protein</fullName>
    </recommendedName>
</protein>
<dbReference type="CDD" id="cd03257">
    <property type="entry name" value="ABC_NikE_OppD_transporters"/>
    <property type="match status" value="1"/>
</dbReference>
<dbReference type="PROSITE" id="PS00211">
    <property type="entry name" value="ABC_TRANSPORTER_1"/>
    <property type="match status" value="1"/>
</dbReference>
<sequence length="227" mass="25263">MTTEKDLVSINNLSVRFNTSAGIVSAVEKVNFSIRKKEIFALVGESGCGKSTTAYALMRLISEPGEITGGNIIFQDQDLLSLSRKEMFNIRGKKISMIFQNPLDSLNPVIRIRSQVSEAIVLDKISKKEAWEKAVEIIKEVKIPDPDERANSYPFELSGGMRQRVMIGMMISRKPKLLIADEPTTALDVTIQAQILEIIKDLKEEIGTSILLITHDFGIVAEIADRI</sequence>
<keyword evidence="2" id="KW-0813">Transport</keyword>
<dbReference type="PANTHER" id="PTHR43297:SF2">
    <property type="entry name" value="DIPEPTIDE TRANSPORT ATP-BINDING PROTEIN DPPD"/>
    <property type="match status" value="1"/>
</dbReference>
<comment type="subcellular location">
    <subcellularLocation>
        <location evidence="1">Cell membrane</location>
        <topology evidence="1">Peripheral membrane protein</topology>
    </subcellularLocation>
</comment>
<evidence type="ECO:0000256" key="1">
    <source>
        <dbReference type="ARBA" id="ARBA00004202"/>
    </source>
</evidence>
<dbReference type="GO" id="GO:0016887">
    <property type="term" value="F:ATP hydrolysis activity"/>
    <property type="evidence" value="ECO:0007669"/>
    <property type="project" value="InterPro"/>
</dbReference>
<evidence type="ECO:0000256" key="5">
    <source>
        <dbReference type="ARBA" id="ARBA00022840"/>
    </source>
</evidence>
<gene>
    <name evidence="8" type="ORF">S12H4_35673</name>
</gene>
<feature type="domain" description="ABC transporter" evidence="7">
    <location>
        <begin position="8"/>
        <end position="227"/>
    </location>
</feature>
<name>X1V6P4_9ZZZZ</name>
<dbReference type="GO" id="GO:0005886">
    <property type="term" value="C:plasma membrane"/>
    <property type="evidence" value="ECO:0007669"/>
    <property type="project" value="UniProtKB-SubCell"/>
</dbReference>
<dbReference type="EMBL" id="BARW01021203">
    <property type="protein sequence ID" value="GAJ00475.1"/>
    <property type="molecule type" value="Genomic_DNA"/>
</dbReference>
<dbReference type="GO" id="GO:0005524">
    <property type="term" value="F:ATP binding"/>
    <property type="evidence" value="ECO:0007669"/>
    <property type="project" value="UniProtKB-KW"/>
</dbReference>
<dbReference type="AlphaFoldDB" id="X1V6P4"/>
<dbReference type="SMART" id="SM00382">
    <property type="entry name" value="AAA"/>
    <property type="match status" value="1"/>
</dbReference>
<keyword evidence="4" id="KW-0547">Nucleotide-binding</keyword>
<accession>X1V6P4</accession>
<evidence type="ECO:0000256" key="6">
    <source>
        <dbReference type="ARBA" id="ARBA00023136"/>
    </source>
</evidence>
<dbReference type="PANTHER" id="PTHR43297">
    <property type="entry name" value="OLIGOPEPTIDE TRANSPORT ATP-BINDING PROTEIN APPD"/>
    <property type="match status" value="1"/>
</dbReference>